<keyword evidence="1" id="KW-0812">Transmembrane</keyword>
<organism evidence="2 3">
    <name type="scientific">Flavobacterium cupreum</name>
    <dbReference type="NCBI Taxonomy" id="2133766"/>
    <lineage>
        <taxon>Bacteria</taxon>
        <taxon>Pseudomonadati</taxon>
        <taxon>Bacteroidota</taxon>
        <taxon>Flavobacteriia</taxon>
        <taxon>Flavobacteriales</taxon>
        <taxon>Flavobacteriaceae</taxon>
        <taxon>Flavobacterium</taxon>
    </lineage>
</organism>
<reference evidence="3" key="1">
    <citation type="journal article" date="2019" name="Syst. Appl. Microbiol.">
        <title>Flavobacterium circumlabens sp. nov. and Flavobacterium cupreum sp. nov., two psychrotrophic species isolated from Antarctic environmental samples.</title>
        <authorList>
            <person name="Kralova S."/>
            <person name="Busse H.-J."/>
            <person name="Svec P."/>
            <person name="Maslanova I."/>
            <person name="Stankova E."/>
            <person name="Bartak M."/>
            <person name="Sedlacek I."/>
        </authorList>
    </citation>
    <scope>NUCLEOTIDE SEQUENCE [LARGE SCALE GENOMIC DNA]</scope>
    <source>
        <strain evidence="3">CCM 8825</strain>
    </source>
</reference>
<name>A0A434AAT5_9FLAO</name>
<protein>
    <submittedName>
        <fullName evidence="2">Uncharacterized protein</fullName>
    </submittedName>
</protein>
<feature type="transmembrane region" description="Helical" evidence="1">
    <location>
        <begin position="6"/>
        <end position="26"/>
    </location>
</feature>
<comment type="caution">
    <text evidence="2">The sequence shown here is derived from an EMBL/GenBank/DDBJ whole genome shotgun (WGS) entry which is preliminary data.</text>
</comment>
<evidence type="ECO:0000313" key="3">
    <source>
        <dbReference type="Proteomes" id="UP000288102"/>
    </source>
</evidence>
<keyword evidence="1" id="KW-0472">Membrane</keyword>
<proteinExistence type="predicted"/>
<sequence length="68" mass="8170">MELTNTLFIKFALGLLIILALSVLIFKKLKFIPQLNFKLKANLFYKFQHFNYIKFSLLFPKPSQLFWK</sequence>
<keyword evidence="3" id="KW-1185">Reference proteome</keyword>
<accession>A0A434AAT5</accession>
<keyword evidence="1" id="KW-1133">Transmembrane helix</keyword>
<gene>
    <name evidence="2" type="ORF">D0817_06155</name>
</gene>
<evidence type="ECO:0000313" key="2">
    <source>
        <dbReference type="EMBL" id="RUT71457.1"/>
    </source>
</evidence>
<dbReference type="Proteomes" id="UP000288102">
    <property type="component" value="Unassembled WGS sequence"/>
</dbReference>
<evidence type="ECO:0000256" key="1">
    <source>
        <dbReference type="SAM" id="Phobius"/>
    </source>
</evidence>
<dbReference type="AlphaFoldDB" id="A0A434AAT5"/>
<dbReference type="EMBL" id="QWDM01000003">
    <property type="protein sequence ID" value="RUT71457.1"/>
    <property type="molecule type" value="Genomic_DNA"/>
</dbReference>